<accession>A0A5C7Y253</accession>
<name>A0A5C7Y253_9MYCO</name>
<dbReference type="EMBL" id="SSGD01000061">
    <property type="protein sequence ID" value="TXI55949.1"/>
    <property type="molecule type" value="Genomic_DNA"/>
</dbReference>
<evidence type="ECO:0000313" key="1">
    <source>
        <dbReference type="EMBL" id="TXI55949.1"/>
    </source>
</evidence>
<dbReference type="RefSeq" id="WP_276760860.1">
    <property type="nucleotide sequence ID" value="NZ_SSGD01000061.1"/>
</dbReference>
<dbReference type="AlphaFoldDB" id="A0A5C7Y253"/>
<organism evidence="1 2">
    <name type="scientific">Mycolicibacter arupensis</name>
    <dbReference type="NCBI Taxonomy" id="342002"/>
    <lineage>
        <taxon>Bacteria</taxon>
        <taxon>Bacillati</taxon>
        <taxon>Actinomycetota</taxon>
        <taxon>Actinomycetes</taxon>
        <taxon>Mycobacteriales</taxon>
        <taxon>Mycobacteriaceae</taxon>
        <taxon>Mycolicibacter</taxon>
    </lineage>
</organism>
<evidence type="ECO:0000313" key="2">
    <source>
        <dbReference type="Proteomes" id="UP000321797"/>
    </source>
</evidence>
<protein>
    <submittedName>
        <fullName evidence="1">Uncharacterized protein</fullName>
    </submittedName>
</protein>
<proteinExistence type="predicted"/>
<sequence>MKIEWNDGWQEQIERQVAEEFIRRRQPEIDALFRRHKGKPVEEVKPILRRETSRWEGDVPDAELTRMATAISQGERVVLRHTA</sequence>
<comment type="caution">
    <text evidence="1">The sequence shown here is derived from an EMBL/GenBank/DDBJ whole genome shotgun (WGS) entry which is preliminary data.</text>
</comment>
<gene>
    <name evidence="1" type="ORF">E6Q54_12030</name>
</gene>
<reference evidence="1 2" key="1">
    <citation type="submission" date="2018-09" db="EMBL/GenBank/DDBJ databases">
        <title>Metagenome Assembled Genomes from an Advanced Water Purification Facility.</title>
        <authorList>
            <person name="Stamps B.W."/>
            <person name="Spear J.R."/>
        </authorList>
    </citation>
    <scope>NUCLEOTIDE SEQUENCE [LARGE SCALE GENOMIC DNA]</scope>
    <source>
        <strain evidence="1">Bin_29_2</strain>
    </source>
</reference>
<dbReference type="Proteomes" id="UP000321797">
    <property type="component" value="Unassembled WGS sequence"/>
</dbReference>